<evidence type="ECO:0000256" key="3">
    <source>
        <dbReference type="RuleBase" id="RU361155"/>
    </source>
</evidence>
<dbReference type="OMA" id="YPPQQRW"/>
<keyword evidence="2 3" id="KW-0808">Transferase</keyword>
<feature type="domain" description="Sulfotransferase" evidence="5">
    <location>
        <begin position="69"/>
        <end position="158"/>
    </location>
</feature>
<comment type="similarity">
    <text evidence="1 3">Belongs to the sulfotransferase 1 family.</text>
</comment>
<protein>
    <recommendedName>
        <fullName evidence="3">Sulfotransferase</fullName>
        <ecNumber evidence="3">2.8.2.-</ecNumber>
    </recommendedName>
</protein>
<dbReference type="Proteomes" id="UP000008022">
    <property type="component" value="Unassembled WGS sequence"/>
</dbReference>
<dbReference type="GO" id="GO:0008146">
    <property type="term" value="F:sulfotransferase activity"/>
    <property type="evidence" value="ECO:0007669"/>
    <property type="project" value="InterPro"/>
</dbReference>
<evidence type="ECO:0000313" key="6">
    <source>
        <dbReference type="EnsemblPlants" id="ORUFI07G22540.1"/>
    </source>
</evidence>
<feature type="compositionally biased region" description="Basic residues" evidence="4">
    <location>
        <begin position="290"/>
        <end position="299"/>
    </location>
</feature>
<evidence type="ECO:0000256" key="2">
    <source>
        <dbReference type="ARBA" id="ARBA00022679"/>
    </source>
</evidence>
<dbReference type="eggNOG" id="KOG1584">
    <property type="taxonomic scope" value="Eukaryota"/>
</dbReference>
<name>A0A0E0QAZ4_ORYRU</name>
<proteinExistence type="inferred from homology"/>
<reference evidence="6" key="2">
    <citation type="submission" date="2015-06" db="UniProtKB">
        <authorList>
            <consortium name="EnsemblPlants"/>
        </authorList>
    </citation>
    <scope>IDENTIFICATION</scope>
</reference>
<evidence type="ECO:0000259" key="5">
    <source>
        <dbReference type="Pfam" id="PF00685"/>
    </source>
</evidence>
<feature type="region of interest" description="Disordered" evidence="4">
    <location>
        <begin position="146"/>
        <end position="172"/>
    </location>
</feature>
<evidence type="ECO:0000313" key="7">
    <source>
        <dbReference type="Proteomes" id="UP000008022"/>
    </source>
</evidence>
<evidence type="ECO:0000256" key="4">
    <source>
        <dbReference type="SAM" id="MobiDB-lite"/>
    </source>
</evidence>
<dbReference type="Pfam" id="PF00685">
    <property type="entry name" value="Sulfotransfer_1"/>
    <property type="match status" value="2"/>
</dbReference>
<feature type="region of interest" description="Disordered" evidence="4">
    <location>
        <begin position="281"/>
        <end position="304"/>
    </location>
</feature>
<dbReference type="SUPFAM" id="SSF52540">
    <property type="entry name" value="P-loop containing nucleoside triphosphate hydrolases"/>
    <property type="match status" value="2"/>
</dbReference>
<dbReference type="InterPro" id="IPR000863">
    <property type="entry name" value="Sulfotransferase_dom"/>
</dbReference>
<dbReference type="InterPro" id="IPR027417">
    <property type="entry name" value="P-loop_NTPase"/>
</dbReference>
<reference evidence="7" key="1">
    <citation type="submission" date="2013-06" db="EMBL/GenBank/DDBJ databases">
        <authorList>
            <person name="Zhao Q."/>
        </authorList>
    </citation>
    <scope>NUCLEOTIDE SEQUENCE</scope>
    <source>
        <strain evidence="7">cv. W1943</strain>
    </source>
</reference>
<dbReference type="HOGENOM" id="CLU_027239_9_0_1"/>
<organism evidence="6 7">
    <name type="scientific">Oryza rufipogon</name>
    <name type="common">Brownbeard rice</name>
    <name type="synonym">Asian wild rice</name>
    <dbReference type="NCBI Taxonomy" id="4529"/>
    <lineage>
        <taxon>Eukaryota</taxon>
        <taxon>Viridiplantae</taxon>
        <taxon>Streptophyta</taxon>
        <taxon>Embryophyta</taxon>
        <taxon>Tracheophyta</taxon>
        <taxon>Spermatophyta</taxon>
        <taxon>Magnoliopsida</taxon>
        <taxon>Liliopsida</taxon>
        <taxon>Poales</taxon>
        <taxon>Poaceae</taxon>
        <taxon>BOP clade</taxon>
        <taxon>Oryzoideae</taxon>
        <taxon>Oryzeae</taxon>
        <taxon>Oryzinae</taxon>
        <taxon>Oryza</taxon>
    </lineage>
</organism>
<evidence type="ECO:0000256" key="1">
    <source>
        <dbReference type="ARBA" id="ARBA00005771"/>
    </source>
</evidence>
<dbReference type="PANTHER" id="PTHR11783">
    <property type="entry name" value="SULFOTRANSFERASE SULT"/>
    <property type="match status" value="1"/>
</dbReference>
<dbReference type="AlphaFoldDB" id="A0A0E0QAZ4"/>
<dbReference type="EnsemblPlants" id="ORUFI07G22540.1">
    <property type="protein sequence ID" value="ORUFI07G22540.1"/>
    <property type="gene ID" value="ORUFI07G22540"/>
</dbReference>
<keyword evidence="7" id="KW-1185">Reference proteome</keyword>
<feature type="domain" description="Sulfotransferase" evidence="5">
    <location>
        <begin position="411"/>
        <end position="582"/>
    </location>
</feature>
<accession>A0A0E0QAZ4</accession>
<dbReference type="Gramene" id="ORUFI07G22540.1">
    <property type="protein sequence ID" value="ORUFI07G22540.1"/>
    <property type="gene ID" value="ORUFI07G22540"/>
</dbReference>
<dbReference type="EC" id="2.8.2.-" evidence="3"/>
<dbReference type="Gene3D" id="3.40.50.300">
    <property type="entry name" value="P-loop containing nucleotide triphosphate hydrolases"/>
    <property type="match status" value="2"/>
</dbReference>
<sequence length="588" mass="64937">MQPTSAAAGPVPFKDIAAVAVARRPVAEEYGDVVAALPSRLYPPQQRWREYQGAWFREAYRRFEPRAGDVLLASLPKCGTTWLKALAFATAARGVYPPAAAGGDGRHPLLRLNPHECVPFLEGIYLDEEEAKLDAAPTPRLMSTHASYPNLPASITEDDRSPPAAPSTSLSTAGCKHPLRCLNAPRAGGCGRPFAAPSTALRRPLLPPPRAPRAGGCGRPFNARHVYLLYYALPLCIGQPGEMSKRAMSDENGELHIAHLQISPQKAGQITSRAARRALRAPPRAAWRCQRPRRSRAARRSSPPRLAVSGFNSCSWSHGTNIPSTAALYLGGEWGRLSTDQSRFRPPANVPVRANSDHDWRSTTAMWPSPRRWLLAHTTAKLPATHSASVSAALRRRQRRLLPPSRGRRRADMAISLWHFMNCSKAKTSSLSDDQWESITMSLSDVWESIREGAYLGGPIWEHILGYWNTSKAKPDKVLFLKYEEVLRDPTKNIEKITEFIGQPFSDAEKEAGIVESIIELCSFEKMKASGANSTGSLHMMANEYPHESFFRKGVIGDWVNHVTPEMADSLDKFLSAKFYGSGFTFAE</sequence>